<feature type="signal peptide" evidence="1">
    <location>
        <begin position="1"/>
        <end position="26"/>
    </location>
</feature>
<protein>
    <submittedName>
        <fullName evidence="3">Tail fiber domain-containing protein</fullName>
    </submittedName>
</protein>
<evidence type="ECO:0000256" key="1">
    <source>
        <dbReference type="SAM" id="SignalP"/>
    </source>
</evidence>
<gene>
    <name evidence="3" type="ORF">IC229_21260</name>
</gene>
<comment type="caution">
    <text evidence="3">The sequence shown here is derived from an EMBL/GenBank/DDBJ whole genome shotgun (WGS) entry which is preliminary data.</text>
</comment>
<evidence type="ECO:0000313" key="4">
    <source>
        <dbReference type="Proteomes" id="UP000598820"/>
    </source>
</evidence>
<dbReference type="Pfam" id="PF13884">
    <property type="entry name" value="Peptidase_S74"/>
    <property type="match status" value="1"/>
</dbReference>
<name>A0A926Y392_9BACT</name>
<feature type="chain" id="PRO_5037020035" evidence="1">
    <location>
        <begin position="27"/>
        <end position="526"/>
    </location>
</feature>
<proteinExistence type="predicted"/>
<accession>A0A926Y392</accession>
<evidence type="ECO:0000259" key="2">
    <source>
        <dbReference type="PROSITE" id="PS51688"/>
    </source>
</evidence>
<evidence type="ECO:0000313" key="3">
    <source>
        <dbReference type="EMBL" id="MBD2703188.1"/>
    </source>
</evidence>
<feature type="domain" description="Peptidase S74" evidence="2">
    <location>
        <begin position="363"/>
        <end position="474"/>
    </location>
</feature>
<dbReference type="InterPro" id="IPR036388">
    <property type="entry name" value="WH-like_DNA-bd_sf"/>
</dbReference>
<dbReference type="RefSeq" id="WP_190889038.1">
    <property type="nucleotide sequence ID" value="NZ_JACWZY010000020.1"/>
</dbReference>
<keyword evidence="4" id="KW-1185">Reference proteome</keyword>
<sequence>MKTNTLNNRLKYLLLSVTLSATCAYSQVRIGPPTGTLDGSASLEVESGPYASGSAYRGLLVPVVNSTQRGQIVSPAKGLLVFNSTSNQIEVNTGTPGAPVWTPGGAVSGGGGGSGWLLTGNAGTGGTAFLGTTDNAPLNFRVNNDKAGVINTANNNAGFGNRSLYNSTGIANVGFGSYTLEQTTTGFHNTAVGNGALRQNNGNFNTGIGTGALALNTTGTENVALGGNSLPKNTTGFSNVAVGQDAMAENTVGQDNTAVGASALLSMTGSPNVGNTSVGALSLRQFTSGQLNTALGDLAGQNLLTGNHNTFVGVDTGPGSNLTIFNSTALGSTARVNQSNTIVLGNTGVTSLQCAVQTISALSDRRIKENVKENVPGLSFITKLNPVTYNVNKFKEAKLVGYPLTNIKEDPRIHSGFIAQDVEAAAKAVGYDFEGVKQEENGKYYTVGYTLFVMPLVQAVKELNTEVETLQAKLAKTEKERDTDVAKLQARVTEGETAYNQLAAQVKQMQALLGVKADANTKLGKK</sequence>
<dbReference type="AlphaFoldDB" id="A0A926Y392"/>
<organism evidence="3 4">
    <name type="scientific">Spirosoma profusum</name>
    <dbReference type="NCBI Taxonomy" id="2771354"/>
    <lineage>
        <taxon>Bacteria</taxon>
        <taxon>Pseudomonadati</taxon>
        <taxon>Bacteroidota</taxon>
        <taxon>Cytophagia</taxon>
        <taxon>Cytophagales</taxon>
        <taxon>Cytophagaceae</taxon>
        <taxon>Spirosoma</taxon>
    </lineage>
</organism>
<dbReference type="Proteomes" id="UP000598820">
    <property type="component" value="Unassembled WGS sequence"/>
</dbReference>
<dbReference type="PROSITE" id="PS51688">
    <property type="entry name" value="ICA"/>
    <property type="match status" value="1"/>
</dbReference>
<keyword evidence="1" id="KW-0732">Signal</keyword>
<dbReference type="InterPro" id="IPR030392">
    <property type="entry name" value="S74_ICA"/>
</dbReference>
<reference evidence="3" key="1">
    <citation type="submission" date="2020-09" db="EMBL/GenBank/DDBJ databases">
        <authorList>
            <person name="Kim M.K."/>
        </authorList>
    </citation>
    <scope>NUCLEOTIDE SEQUENCE</scope>
    <source>
        <strain evidence="3">BT702</strain>
    </source>
</reference>
<dbReference type="EMBL" id="JACWZY010000020">
    <property type="protein sequence ID" value="MBD2703188.1"/>
    <property type="molecule type" value="Genomic_DNA"/>
</dbReference>
<dbReference type="Gene3D" id="1.10.10.10">
    <property type="entry name" value="Winged helix-like DNA-binding domain superfamily/Winged helix DNA-binding domain"/>
    <property type="match status" value="1"/>
</dbReference>